<dbReference type="InterPro" id="IPR011639">
    <property type="entry name" value="MethylTrfase_TaqI-like_dom"/>
</dbReference>
<dbReference type="InterPro" id="IPR050953">
    <property type="entry name" value="N4_N6_ade-DNA_methylase"/>
</dbReference>
<feature type="domain" description="Type II methyltransferase M.TaqI-like" evidence="9">
    <location>
        <begin position="58"/>
        <end position="181"/>
    </location>
</feature>
<evidence type="ECO:0000259" key="9">
    <source>
        <dbReference type="Pfam" id="PF07669"/>
    </source>
</evidence>
<comment type="caution">
    <text evidence="10">The sequence shown here is derived from an EMBL/GenBank/DDBJ whole genome shotgun (WGS) entry which is preliminary data.</text>
</comment>
<evidence type="ECO:0000313" key="10">
    <source>
        <dbReference type="EMBL" id="KKQ87889.1"/>
    </source>
</evidence>
<dbReference type="PROSITE" id="PS00092">
    <property type="entry name" value="N6_MTASE"/>
    <property type="match status" value="1"/>
</dbReference>
<proteinExistence type="predicted"/>
<dbReference type="Proteomes" id="UP000034893">
    <property type="component" value="Unassembled WGS sequence"/>
</dbReference>
<keyword evidence="5" id="KW-0680">Restriction system</keyword>
<dbReference type="GO" id="GO:0009307">
    <property type="term" value="P:DNA restriction-modification system"/>
    <property type="evidence" value="ECO:0007669"/>
    <property type="project" value="UniProtKB-KW"/>
</dbReference>
<evidence type="ECO:0000256" key="6">
    <source>
        <dbReference type="ARBA" id="ARBA00023125"/>
    </source>
</evidence>
<dbReference type="SUPFAM" id="SSF53335">
    <property type="entry name" value="S-adenosyl-L-methionine-dependent methyltransferases"/>
    <property type="match status" value="1"/>
</dbReference>
<dbReference type="GO" id="GO:0008170">
    <property type="term" value="F:N-methyltransferase activity"/>
    <property type="evidence" value="ECO:0007669"/>
    <property type="project" value="InterPro"/>
</dbReference>
<feature type="domain" description="DNA methylase adenine-specific" evidence="8">
    <location>
        <begin position="2"/>
        <end position="44"/>
    </location>
</feature>
<dbReference type="GO" id="GO:0032259">
    <property type="term" value="P:methylation"/>
    <property type="evidence" value="ECO:0007669"/>
    <property type="project" value="UniProtKB-KW"/>
</dbReference>
<gene>
    <name evidence="10" type="ORF">UT12_C0032G0003</name>
</gene>
<dbReference type="EC" id="2.1.1.72" evidence="1"/>
<evidence type="ECO:0000256" key="5">
    <source>
        <dbReference type="ARBA" id="ARBA00022747"/>
    </source>
</evidence>
<dbReference type="GO" id="GO:0003677">
    <property type="term" value="F:DNA binding"/>
    <property type="evidence" value="ECO:0007669"/>
    <property type="project" value="UniProtKB-KW"/>
</dbReference>
<organism evidence="10 11">
    <name type="scientific">Candidatus Curtissbacteria bacterium GW2011_GWC2_38_9</name>
    <dbReference type="NCBI Taxonomy" id="1618414"/>
    <lineage>
        <taxon>Bacteria</taxon>
        <taxon>Candidatus Curtissiibacteriota</taxon>
    </lineage>
</organism>
<dbReference type="PANTHER" id="PTHR33841">
    <property type="entry name" value="DNA METHYLTRANSFERASE YEEA-RELATED"/>
    <property type="match status" value="1"/>
</dbReference>
<dbReference type="InterPro" id="IPR003356">
    <property type="entry name" value="DNA_methylase_A-5"/>
</dbReference>
<keyword evidence="4" id="KW-0949">S-adenosyl-L-methionine</keyword>
<dbReference type="EMBL" id="LBVP01000032">
    <property type="protein sequence ID" value="KKQ87889.1"/>
    <property type="molecule type" value="Genomic_DNA"/>
</dbReference>
<dbReference type="Pfam" id="PF07669">
    <property type="entry name" value="Eco57I"/>
    <property type="match status" value="1"/>
</dbReference>
<comment type="catalytic activity">
    <reaction evidence="7">
        <text>a 2'-deoxyadenosine in DNA + S-adenosyl-L-methionine = an N(6)-methyl-2'-deoxyadenosine in DNA + S-adenosyl-L-homocysteine + H(+)</text>
        <dbReference type="Rhea" id="RHEA:15197"/>
        <dbReference type="Rhea" id="RHEA-COMP:12418"/>
        <dbReference type="Rhea" id="RHEA-COMP:12419"/>
        <dbReference type="ChEBI" id="CHEBI:15378"/>
        <dbReference type="ChEBI" id="CHEBI:57856"/>
        <dbReference type="ChEBI" id="CHEBI:59789"/>
        <dbReference type="ChEBI" id="CHEBI:90615"/>
        <dbReference type="ChEBI" id="CHEBI:90616"/>
        <dbReference type="EC" id="2.1.1.72"/>
    </reaction>
</comment>
<dbReference type="PANTHER" id="PTHR33841:SF6">
    <property type="entry name" value="TYPE II METHYLTRANSFERASE M.HINDII"/>
    <property type="match status" value="1"/>
</dbReference>
<protein>
    <recommendedName>
        <fullName evidence="1">site-specific DNA-methyltransferase (adenine-specific)</fullName>
        <ecNumber evidence="1">2.1.1.72</ecNumber>
    </recommendedName>
</protein>
<dbReference type="Gene3D" id="3.40.50.150">
    <property type="entry name" value="Vaccinia Virus protein VP39"/>
    <property type="match status" value="1"/>
</dbReference>
<keyword evidence="6" id="KW-0238">DNA-binding</keyword>
<dbReference type="PRINTS" id="PR00507">
    <property type="entry name" value="N12N6MTFRASE"/>
</dbReference>
<evidence type="ECO:0000256" key="2">
    <source>
        <dbReference type="ARBA" id="ARBA00022603"/>
    </source>
</evidence>
<evidence type="ECO:0000259" key="8">
    <source>
        <dbReference type="Pfam" id="PF02384"/>
    </source>
</evidence>
<name>A0A0G0NPR4_9BACT</name>
<reference evidence="10 11" key="1">
    <citation type="journal article" date="2015" name="Nature">
        <title>rRNA introns, odd ribosomes, and small enigmatic genomes across a large radiation of phyla.</title>
        <authorList>
            <person name="Brown C.T."/>
            <person name="Hug L.A."/>
            <person name="Thomas B.C."/>
            <person name="Sharon I."/>
            <person name="Castelle C.J."/>
            <person name="Singh A."/>
            <person name="Wilkins M.J."/>
            <person name="Williams K.H."/>
            <person name="Banfield J.F."/>
        </authorList>
    </citation>
    <scope>NUCLEOTIDE SEQUENCE [LARGE SCALE GENOMIC DNA]</scope>
</reference>
<sequence>MKQAKNLGQYFTPAYVADFMIGLSEVSKSAKILEPACGKGIFLKLLKEKGYQNIVGYEIDKTLEPITDAKIFFKSFVSEKIDERYDLIIGNPPYIRWKNLDQELKDELDKNELWQRYFNSLCDYLCIFILKSVELLKDNGELIFITPEYWINTKHAEILRNYLVENGYFTDIIHFNETPIFDKVASSILIFKFIKSKTPQTQTNKIKIVKYLSTQRLTDEILTKIKNGLPDEKIERFGRDQFLPKERWMLAPSKVGKKLEEFEDKCAVMVSNSLFGNERKYFTLGDLADIGNGMVSGLDRAFQVPQEIQLTKHEKGATISVLKAKNIDQYLHGEITTYIFLNGDVKSENDLEEKYPNFHGLLITHRDQLEKRYNYNRQINFWEWVFLRSFNLFKQERERIFVPCKERISHKSYFRFSYVASGVFPTQDVTAIFLKPETKESIYYILALLNSAYIFEWLKHKGVVKGNIVEFSEKPLASIPIKRIDWENEHEVKLHDEITSWCKSYIASPSENSLGVLNEKVAALF</sequence>
<dbReference type="CDD" id="cd02440">
    <property type="entry name" value="AdoMet_MTases"/>
    <property type="match status" value="1"/>
</dbReference>
<dbReference type="Pfam" id="PF02384">
    <property type="entry name" value="N6_Mtase"/>
    <property type="match status" value="1"/>
</dbReference>
<evidence type="ECO:0000256" key="3">
    <source>
        <dbReference type="ARBA" id="ARBA00022679"/>
    </source>
</evidence>
<dbReference type="InterPro" id="IPR029063">
    <property type="entry name" value="SAM-dependent_MTases_sf"/>
</dbReference>
<dbReference type="GO" id="GO:0009007">
    <property type="term" value="F:site-specific DNA-methyltransferase (adenine-specific) activity"/>
    <property type="evidence" value="ECO:0007669"/>
    <property type="project" value="UniProtKB-EC"/>
</dbReference>
<evidence type="ECO:0000313" key="11">
    <source>
        <dbReference type="Proteomes" id="UP000034893"/>
    </source>
</evidence>
<evidence type="ECO:0000256" key="1">
    <source>
        <dbReference type="ARBA" id="ARBA00011900"/>
    </source>
</evidence>
<evidence type="ECO:0000256" key="7">
    <source>
        <dbReference type="ARBA" id="ARBA00047942"/>
    </source>
</evidence>
<accession>A0A0G0NPR4</accession>
<keyword evidence="3 10" id="KW-0808">Transferase</keyword>
<evidence type="ECO:0000256" key="4">
    <source>
        <dbReference type="ARBA" id="ARBA00022691"/>
    </source>
</evidence>
<dbReference type="InterPro" id="IPR002052">
    <property type="entry name" value="DNA_methylase_N6_adenine_CS"/>
</dbReference>
<dbReference type="AlphaFoldDB" id="A0A0G0NPR4"/>
<keyword evidence="2 10" id="KW-0489">Methyltransferase</keyword>
<dbReference type="PATRIC" id="fig|1618414.3.peg.629"/>